<proteinExistence type="inferred from homology"/>
<evidence type="ECO:0000313" key="4">
    <source>
        <dbReference type="EMBL" id="MEJ2865724.1"/>
    </source>
</evidence>
<dbReference type="Proteomes" id="UP001369736">
    <property type="component" value="Unassembled WGS sequence"/>
</dbReference>
<comment type="similarity">
    <text evidence="1">Belongs to the adenylyl cyclase class-3 family.</text>
</comment>
<gene>
    <name evidence="4" type="ORF">WCD58_31530</name>
</gene>
<feature type="region of interest" description="Disordered" evidence="2">
    <location>
        <begin position="1"/>
        <end position="40"/>
    </location>
</feature>
<dbReference type="SUPFAM" id="SSF55073">
    <property type="entry name" value="Nucleotide cyclase"/>
    <property type="match status" value="1"/>
</dbReference>
<keyword evidence="4" id="KW-0456">Lyase</keyword>
<dbReference type="Gene3D" id="3.30.70.1230">
    <property type="entry name" value="Nucleotide cyclase"/>
    <property type="match status" value="1"/>
</dbReference>
<evidence type="ECO:0000256" key="2">
    <source>
        <dbReference type="SAM" id="MobiDB-lite"/>
    </source>
</evidence>
<sequence length="280" mass="30433">MADPAGDEEQTPEQTPEQTRAQRTREALGRAGRRARELDRSDGLRAAVQRVRRALPGDAHFGDPLSLGGARHAEFAGRAVVGLTGDRPGVTREVGLGGLQLWQAVLERFGGGVGEREVVLVFTDLVEFSRWALAAGDDEVQRVLREVSEAWEKPVTDRAGTVVKRLGDGMMAALADPEAAVEAVFEARDRLARVQVAGWTPRMRAGLHLGRPRRVGGDYLGVAVNTAARLGDRAGTGEVLVSGDLLERLDSSRLSVRRKRWHTKLKGTPEDLTIFAVDRP</sequence>
<feature type="compositionally biased region" description="Acidic residues" evidence="2">
    <location>
        <begin position="1"/>
        <end position="11"/>
    </location>
</feature>
<protein>
    <submittedName>
        <fullName evidence="4">Adenylate/guanylate cyclase domain-containing protein</fullName>
        <ecNumber evidence="4">4.6.1.-</ecNumber>
    </submittedName>
</protein>
<reference evidence="4 5" key="1">
    <citation type="submission" date="2024-03" db="EMBL/GenBank/DDBJ databases">
        <title>Actinomycetospora sp. OC33-EN07, a novel actinomycete isolated from wild orchid (Aerides multiflora).</title>
        <authorList>
            <person name="Suriyachadkun C."/>
        </authorList>
    </citation>
    <scope>NUCLEOTIDE SEQUENCE [LARGE SCALE GENOMIC DNA]</scope>
    <source>
        <strain evidence="4 5">OC33-EN07</strain>
    </source>
</reference>
<comment type="caution">
    <text evidence="4">The sequence shown here is derived from an EMBL/GenBank/DDBJ whole genome shotgun (WGS) entry which is preliminary data.</text>
</comment>
<evidence type="ECO:0000256" key="1">
    <source>
        <dbReference type="ARBA" id="ARBA00005381"/>
    </source>
</evidence>
<accession>A0ABU8MFN7</accession>
<dbReference type="EC" id="4.6.1.-" evidence="4"/>
<organism evidence="4 5">
    <name type="scientific">Actinomycetospora flava</name>
    <dbReference type="NCBI Taxonomy" id="3129232"/>
    <lineage>
        <taxon>Bacteria</taxon>
        <taxon>Bacillati</taxon>
        <taxon>Actinomycetota</taxon>
        <taxon>Actinomycetes</taxon>
        <taxon>Pseudonocardiales</taxon>
        <taxon>Pseudonocardiaceae</taxon>
        <taxon>Actinomycetospora</taxon>
    </lineage>
</organism>
<dbReference type="EMBL" id="JBBEGM010000020">
    <property type="protein sequence ID" value="MEJ2865724.1"/>
    <property type="molecule type" value="Genomic_DNA"/>
</dbReference>
<evidence type="ECO:0000313" key="5">
    <source>
        <dbReference type="Proteomes" id="UP001369736"/>
    </source>
</evidence>
<dbReference type="SMART" id="SM00044">
    <property type="entry name" value="CYCc"/>
    <property type="match status" value="1"/>
</dbReference>
<dbReference type="InterPro" id="IPR050697">
    <property type="entry name" value="Adenylyl/Guanylyl_Cyclase_3/4"/>
</dbReference>
<dbReference type="Pfam" id="PF00211">
    <property type="entry name" value="Guanylate_cyc"/>
    <property type="match status" value="1"/>
</dbReference>
<dbReference type="InterPro" id="IPR029787">
    <property type="entry name" value="Nucleotide_cyclase"/>
</dbReference>
<dbReference type="InterPro" id="IPR001054">
    <property type="entry name" value="A/G_cyclase"/>
</dbReference>
<feature type="compositionally biased region" description="Basic and acidic residues" evidence="2">
    <location>
        <begin position="23"/>
        <end position="40"/>
    </location>
</feature>
<dbReference type="PANTHER" id="PTHR43081">
    <property type="entry name" value="ADENYLATE CYCLASE, TERMINAL-DIFFERENTIATION SPECIFIC-RELATED"/>
    <property type="match status" value="1"/>
</dbReference>
<dbReference type="PANTHER" id="PTHR43081:SF19">
    <property type="entry name" value="PH-SENSITIVE ADENYLATE CYCLASE RV1264"/>
    <property type="match status" value="1"/>
</dbReference>
<dbReference type="RefSeq" id="WP_337707098.1">
    <property type="nucleotide sequence ID" value="NZ_JBBEGM010000020.1"/>
</dbReference>
<keyword evidence="5" id="KW-1185">Reference proteome</keyword>
<dbReference type="CDD" id="cd07302">
    <property type="entry name" value="CHD"/>
    <property type="match status" value="1"/>
</dbReference>
<name>A0ABU8MFN7_9PSEU</name>
<evidence type="ECO:0000259" key="3">
    <source>
        <dbReference type="PROSITE" id="PS50125"/>
    </source>
</evidence>
<dbReference type="GO" id="GO:0016829">
    <property type="term" value="F:lyase activity"/>
    <property type="evidence" value="ECO:0007669"/>
    <property type="project" value="UniProtKB-KW"/>
</dbReference>
<dbReference type="PROSITE" id="PS50125">
    <property type="entry name" value="GUANYLATE_CYCLASE_2"/>
    <property type="match status" value="1"/>
</dbReference>
<feature type="domain" description="Guanylate cyclase" evidence="3">
    <location>
        <begin position="119"/>
        <end position="231"/>
    </location>
</feature>